<dbReference type="OrthoDB" id="2348401at2759"/>
<sequence>MSDTGRQSLTDKAGSAMKPDSQKSTTEQVGDYAKGTMDSAASTLQPNSEKSAGQKAGDSVSGNSNENQDSLLGKAKNAMGMGEKMYLPFAITSL</sequence>
<dbReference type="Proteomes" id="UP000807353">
    <property type="component" value="Unassembled WGS sequence"/>
</dbReference>
<feature type="compositionally biased region" description="Polar residues" evidence="1">
    <location>
        <begin position="1"/>
        <end position="10"/>
    </location>
</feature>
<dbReference type="Gene3D" id="6.10.250.2440">
    <property type="match status" value="2"/>
</dbReference>
<reference evidence="2" key="1">
    <citation type="submission" date="2020-11" db="EMBL/GenBank/DDBJ databases">
        <authorList>
            <consortium name="DOE Joint Genome Institute"/>
            <person name="Ahrendt S."/>
            <person name="Riley R."/>
            <person name="Andreopoulos W."/>
            <person name="Labutti K."/>
            <person name="Pangilinan J."/>
            <person name="Ruiz-Duenas F.J."/>
            <person name="Barrasa J.M."/>
            <person name="Sanchez-Garcia M."/>
            <person name="Camarero S."/>
            <person name="Miyauchi S."/>
            <person name="Serrano A."/>
            <person name="Linde D."/>
            <person name="Babiker R."/>
            <person name="Drula E."/>
            <person name="Ayuso-Fernandez I."/>
            <person name="Pacheco R."/>
            <person name="Padilla G."/>
            <person name="Ferreira P."/>
            <person name="Barriuso J."/>
            <person name="Kellner H."/>
            <person name="Castanera R."/>
            <person name="Alfaro M."/>
            <person name="Ramirez L."/>
            <person name="Pisabarro A.G."/>
            <person name="Kuo A."/>
            <person name="Tritt A."/>
            <person name="Lipzen A."/>
            <person name="He G."/>
            <person name="Yan M."/>
            <person name="Ng V."/>
            <person name="Cullen D."/>
            <person name="Martin F."/>
            <person name="Rosso M.-N."/>
            <person name="Henrissat B."/>
            <person name="Hibbett D."/>
            <person name="Martinez A.T."/>
            <person name="Grigoriev I.V."/>
        </authorList>
    </citation>
    <scope>NUCLEOTIDE SEQUENCE</scope>
    <source>
        <strain evidence="2">CBS 247.69</strain>
    </source>
</reference>
<comment type="caution">
    <text evidence="2">The sequence shown here is derived from an EMBL/GenBank/DDBJ whole genome shotgun (WGS) entry which is preliminary data.</text>
</comment>
<keyword evidence="3" id="KW-1185">Reference proteome</keyword>
<feature type="region of interest" description="Disordered" evidence="1">
    <location>
        <begin position="1"/>
        <end position="78"/>
    </location>
</feature>
<name>A0A9P5YJY1_9AGAR</name>
<organism evidence="2 3">
    <name type="scientific">Collybia nuda</name>
    <dbReference type="NCBI Taxonomy" id="64659"/>
    <lineage>
        <taxon>Eukaryota</taxon>
        <taxon>Fungi</taxon>
        <taxon>Dikarya</taxon>
        <taxon>Basidiomycota</taxon>
        <taxon>Agaricomycotina</taxon>
        <taxon>Agaricomycetes</taxon>
        <taxon>Agaricomycetidae</taxon>
        <taxon>Agaricales</taxon>
        <taxon>Tricholomatineae</taxon>
        <taxon>Clitocybaceae</taxon>
        <taxon>Collybia</taxon>
    </lineage>
</organism>
<dbReference type="AlphaFoldDB" id="A0A9P5YJY1"/>
<gene>
    <name evidence="2" type="ORF">BDZ94DRAFT_362694</name>
</gene>
<dbReference type="Pfam" id="PF04119">
    <property type="entry name" value="HSP9_HSP12"/>
    <property type="match status" value="1"/>
</dbReference>
<proteinExistence type="predicted"/>
<feature type="compositionally biased region" description="Polar residues" evidence="1">
    <location>
        <begin position="39"/>
        <end position="51"/>
    </location>
</feature>
<accession>A0A9P5YJY1</accession>
<keyword evidence="2" id="KW-0346">Stress response</keyword>
<protein>
    <submittedName>
        <fullName evidence="2">Heat shock protein 9/12-domain-containing protein</fullName>
    </submittedName>
</protein>
<feature type="compositionally biased region" description="Polar residues" evidence="1">
    <location>
        <begin position="60"/>
        <end position="70"/>
    </location>
</feature>
<dbReference type="EMBL" id="MU150230">
    <property type="protein sequence ID" value="KAF9469201.1"/>
    <property type="molecule type" value="Genomic_DNA"/>
</dbReference>
<evidence type="ECO:0000313" key="2">
    <source>
        <dbReference type="EMBL" id="KAF9469201.1"/>
    </source>
</evidence>
<evidence type="ECO:0000313" key="3">
    <source>
        <dbReference type="Proteomes" id="UP000807353"/>
    </source>
</evidence>
<evidence type="ECO:0000256" key="1">
    <source>
        <dbReference type="SAM" id="MobiDB-lite"/>
    </source>
</evidence>
<dbReference type="InterPro" id="IPR007250">
    <property type="entry name" value="HSP9_HSP12"/>
</dbReference>